<feature type="compositionally biased region" description="Low complexity" evidence="1">
    <location>
        <begin position="221"/>
        <end position="235"/>
    </location>
</feature>
<dbReference type="GeneID" id="9615428"/>
<dbReference type="OrthoDB" id="543310at2759"/>
<reference evidence="2 3" key="1">
    <citation type="journal article" date="2010" name="Science">
        <title>Genomic analysis of organismal complexity in the multicellular green alga Volvox carteri.</title>
        <authorList>
            <person name="Prochnik S.E."/>
            <person name="Umen J."/>
            <person name="Nedelcu A.M."/>
            <person name="Hallmann A."/>
            <person name="Miller S.M."/>
            <person name="Nishii I."/>
            <person name="Ferris P."/>
            <person name="Kuo A."/>
            <person name="Mitros T."/>
            <person name="Fritz-Laylin L.K."/>
            <person name="Hellsten U."/>
            <person name="Chapman J."/>
            <person name="Simakov O."/>
            <person name="Rensing S.A."/>
            <person name="Terry A."/>
            <person name="Pangilinan J."/>
            <person name="Kapitonov V."/>
            <person name="Jurka J."/>
            <person name="Salamov A."/>
            <person name="Shapiro H."/>
            <person name="Schmutz J."/>
            <person name="Grimwood J."/>
            <person name="Lindquist E."/>
            <person name="Lucas S."/>
            <person name="Grigoriev I.V."/>
            <person name="Schmitt R."/>
            <person name="Kirk D."/>
            <person name="Rokhsar D.S."/>
        </authorList>
    </citation>
    <scope>NUCLEOTIDE SEQUENCE [LARGE SCALE GENOMIC DNA]</scope>
    <source>
        <strain evidence="3">f. Nagariensis / Eve</strain>
    </source>
</reference>
<proteinExistence type="predicted"/>
<dbReference type="Proteomes" id="UP000001058">
    <property type="component" value="Unassembled WGS sequence"/>
</dbReference>
<dbReference type="AlphaFoldDB" id="D8TXX4"/>
<dbReference type="EMBL" id="GL378343">
    <property type="protein sequence ID" value="EFJ47797.1"/>
    <property type="molecule type" value="Genomic_DNA"/>
</dbReference>
<organism evidence="3">
    <name type="scientific">Volvox carteri f. nagariensis</name>
    <dbReference type="NCBI Taxonomy" id="3068"/>
    <lineage>
        <taxon>Eukaryota</taxon>
        <taxon>Viridiplantae</taxon>
        <taxon>Chlorophyta</taxon>
        <taxon>core chlorophytes</taxon>
        <taxon>Chlorophyceae</taxon>
        <taxon>CS clade</taxon>
        <taxon>Chlamydomonadales</taxon>
        <taxon>Volvocaceae</taxon>
        <taxon>Volvox</taxon>
    </lineage>
</organism>
<feature type="region of interest" description="Disordered" evidence="1">
    <location>
        <begin position="216"/>
        <end position="235"/>
    </location>
</feature>
<dbReference type="Gene3D" id="3.40.50.12370">
    <property type="match status" value="1"/>
</dbReference>
<sequence length="697" mass="74898">MHGLSLGCRYIASLVMALENIAGREAISRLPLVLVVNEDQQDEVVRQLWKYRFFGIPRENVIVIVQPFHPGYSYDKTNRTWAYGDASHSLPLGSGYGLMQLVWREEALGVSEDGCLVALGESTFTWLENKGVNWMISRRSRDLGLLAKEGVLDVNALAYALHYHKDRAPYTNIVMEAALTNSLLLARVLDRSFDTLIIHDSKNYIAPEAPCPPCPPRRLDAAAAGNDSSSSSPPHSYQAVELCSTDLSTPAMRAVLADYQATGKVLAGLGRYVMHLPSIQQAMLAGRLSVLRPKLCLVDDLLHIRMEFADLTSAPNARSLLLQAQDNNNYFRQMVQSCRVDGCRRKTSVALASTSLLGAGPGAGAARRSGMGLASVLSVPADPKAQTILVFVAANEVSMAAVEMAAAIAQPARDRVIIATVVSVDAQQSRQRGEDLLTKHGDEFCKLSPAKYICEIVERNALSLIDCMVDYAKRNATALVILGSNSITSQATTTSFATSSPYSTSATSSTATLIHIIGSVTLAMLRRLPMPLLLVTRQSAAAAAAAAATSSSSKGGRRRELHVMAVLEGNAGTMIDYLAGRLCNQRAGDQLYFTYVKPTANLTQQQVGGIKALLSKHAHQASAYGMRPAKTCILDGPADRALAAAVKENAIDLMALPAAPLAKQVPPSVVATLRAASTAVLWYRDPEPPEDLEEGDA</sequence>
<dbReference type="KEGG" id="vcn:VOLCADRAFT_91774"/>
<accession>D8TXX4</accession>
<protein>
    <submittedName>
        <fullName evidence="2">Uncharacterized protein</fullName>
    </submittedName>
</protein>
<keyword evidence="3" id="KW-1185">Reference proteome</keyword>
<dbReference type="SUPFAM" id="SSF52402">
    <property type="entry name" value="Adenine nucleotide alpha hydrolases-like"/>
    <property type="match status" value="1"/>
</dbReference>
<evidence type="ECO:0000313" key="3">
    <source>
        <dbReference type="Proteomes" id="UP000001058"/>
    </source>
</evidence>
<evidence type="ECO:0000313" key="2">
    <source>
        <dbReference type="EMBL" id="EFJ47797.1"/>
    </source>
</evidence>
<name>D8TXX4_VOLCA</name>
<gene>
    <name evidence="2" type="ORF">VOLCADRAFT_91774</name>
</gene>
<dbReference type="InParanoid" id="D8TXX4"/>
<evidence type="ECO:0000256" key="1">
    <source>
        <dbReference type="SAM" id="MobiDB-lite"/>
    </source>
</evidence>
<dbReference type="RefSeq" id="XP_002951268.1">
    <property type="nucleotide sequence ID" value="XM_002951222.1"/>
</dbReference>